<dbReference type="AlphaFoldDB" id="A0A183G131"/>
<reference evidence="1 2" key="1">
    <citation type="submission" date="2018-11" db="EMBL/GenBank/DDBJ databases">
        <authorList>
            <consortium name="Pathogen Informatics"/>
        </authorList>
    </citation>
    <scope>NUCLEOTIDE SEQUENCE [LARGE SCALE GENOMIC DNA]</scope>
</reference>
<protein>
    <submittedName>
        <fullName evidence="3">DNA-binding protein</fullName>
    </submittedName>
</protein>
<dbReference type="EMBL" id="UZAH01028572">
    <property type="protein sequence ID" value="VDP01025.1"/>
    <property type="molecule type" value="Genomic_DNA"/>
</dbReference>
<accession>A0A3P8B148</accession>
<name>A0A183G131_HELPZ</name>
<accession>A0A183G131</accession>
<evidence type="ECO:0000313" key="3">
    <source>
        <dbReference type="WBParaSite" id="HPBE_0001485901-mRNA-1"/>
    </source>
</evidence>
<sequence length="96" mass="10653">MLEIKQLRKIIVRSPSDIPISLAKKLEMVGGEVLMLSRASCRLVRVIIGAVEALSGGMSFREQPYLCSLTGTAPDYDMMRKGNKQYMGCDLKNSGW</sequence>
<dbReference type="Proteomes" id="UP000050761">
    <property type="component" value="Unassembled WGS sequence"/>
</dbReference>
<evidence type="ECO:0000313" key="2">
    <source>
        <dbReference type="Proteomes" id="UP000050761"/>
    </source>
</evidence>
<evidence type="ECO:0000313" key="1">
    <source>
        <dbReference type="EMBL" id="VDP01025.1"/>
    </source>
</evidence>
<reference evidence="3" key="2">
    <citation type="submission" date="2019-09" db="UniProtKB">
        <authorList>
            <consortium name="WormBaseParasite"/>
        </authorList>
    </citation>
    <scope>IDENTIFICATION</scope>
</reference>
<organism evidence="2 3">
    <name type="scientific">Heligmosomoides polygyrus</name>
    <name type="common">Parasitic roundworm</name>
    <dbReference type="NCBI Taxonomy" id="6339"/>
    <lineage>
        <taxon>Eukaryota</taxon>
        <taxon>Metazoa</taxon>
        <taxon>Ecdysozoa</taxon>
        <taxon>Nematoda</taxon>
        <taxon>Chromadorea</taxon>
        <taxon>Rhabditida</taxon>
        <taxon>Rhabditina</taxon>
        <taxon>Rhabditomorpha</taxon>
        <taxon>Strongyloidea</taxon>
        <taxon>Heligmosomidae</taxon>
        <taxon>Heligmosomoides</taxon>
    </lineage>
</organism>
<proteinExistence type="predicted"/>
<keyword evidence="2" id="KW-1185">Reference proteome</keyword>
<gene>
    <name evidence="1" type="ORF">HPBE_LOCUS14860</name>
</gene>
<dbReference type="WBParaSite" id="HPBE_0001485901-mRNA-1">
    <property type="protein sequence ID" value="HPBE_0001485901-mRNA-1"/>
    <property type="gene ID" value="HPBE_0001485901"/>
</dbReference>